<accession>A0A1I3N775</accession>
<proteinExistence type="predicted"/>
<dbReference type="EMBL" id="FORX01000001">
    <property type="protein sequence ID" value="SFJ05114.1"/>
    <property type="molecule type" value="Genomic_DNA"/>
</dbReference>
<dbReference type="InterPro" id="IPR007842">
    <property type="entry name" value="HEPN_dom"/>
</dbReference>
<dbReference type="Gene3D" id="1.20.120.330">
    <property type="entry name" value="Nucleotidyltransferases domain 2"/>
    <property type="match status" value="1"/>
</dbReference>
<dbReference type="AlphaFoldDB" id="A0A1I3N775"/>
<dbReference type="SMART" id="SM00748">
    <property type="entry name" value="HEPN"/>
    <property type="match status" value="1"/>
</dbReference>
<protein>
    <submittedName>
        <fullName evidence="2">HEPN domain-containing protein</fullName>
    </submittedName>
</protein>
<dbReference type="Pfam" id="PF05168">
    <property type="entry name" value="HEPN"/>
    <property type="match status" value="1"/>
</dbReference>
<reference evidence="3" key="1">
    <citation type="submission" date="2016-10" db="EMBL/GenBank/DDBJ databases">
        <authorList>
            <person name="Varghese N."/>
            <person name="Submissions S."/>
        </authorList>
    </citation>
    <scope>NUCLEOTIDE SEQUENCE [LARGE SCALE GENOMIC DNA]</scope>
    <source>
        <strain evidence="3">DSM 5918</strain>
    </source>
</reference>
<dbReference type="Proteomes" id="UP000198635">
    <property type="component" value="Unassembled WGS sequence"/>
</dbReference>
<evidence type="ECO:0000313" key="3">
    <source>
        <dbReference type="Proteomes" id="UP000198635"/>
    </source>
</evidence>
<gene>
    <name evidence="2" type="ORF">SAMN04488082_101198</name>
</gene>
<organism evidence="2 3">
    <name type="scientific">Desulfomicrobium apsheronum</name>
    <dbReference type="NCBI Taxonomy" id="52560"/>
    <lineage>
        <taxon>Bacteria</taxon>
        <taxon>Pseudomonadati</taxon>
        <taxon>Thermodesulfobacteriota</taxon>
        <taxon>Desulfovibrionia</taxon>
        <taxon>Desulfovibrionales</taxon>
        <taxon>Desulfomicrobiaceae</taxon>
        <taxon>Desulfomicrobium</taxon>
    </lineage>
</organism>
<dbReference type="STRING" id="52560.SAMN04488082_101198"/>
<name>A0A1I3N775_9BACT</name>
<evidence type="ECO:0000259" key="1">
    <source>
        <dbReference type="PROSITE" id="PS50910"/>
    </source>
</evidence>
<feature type="domain" description="HEPN" evidence="1">
    <location>
        <begin position="9"/>
        <end position="118"/>
    </location>
</feature>
<evidence type="ECO:0000313" key="2">
    <source>
        <dbReference type="EMBL" id="SFJ05114.1"/>
    </source>
</evidence>
<dbReference type="PROSITE" id="PS50910">
    <property type="entry name" value="HEPN"/>
    <property type="match status" value="1"/>
</dbReference>
<sequence length="127" mass="14801">MGSKSDFWLISAENDWEVAGHLFEKGDYSYALFFGHLTLEKMLKAYFVLIHGGTPPLTHRLVFLAEKSGLALTCEQQELLETVTDFNLEARYPDEKFSFKKRCTREFALHYLDFIREMKAWIAKKIA</sequence>
<dbReference type="SUPFAM" id="SSF81593">
    <property type="entry name" value="Nucleotidyltransferase substrate binding subunit/domain"/>
    <property type="match status" value="1"/>
</dbReference>
<keyword evidence="3" id="KW-1185">Reference proteome</keyword>
<dbReference type="RefSeq" id="WP_177192946.1">
    <property type="nucleotide sequence ID" value="NZ_FORX01000001.1"/>
</dbReference>